<reference evidence="2" key="1">
    <citation type="journal article" date="2010" name="Stand. Genomic Sci.">
        <title>Complete genome sequence of Thermocrinis albus type strain (HI 11/12T).</title>
        <authorList>
            <person name="Wirth R."/>
            <person name="Sikorski J."/>
            <person name="Brambilla E."/>
            <person name="Misra M."/>
            <person name="Lapidus A."/>
            <person name="Copeland A."/>
            <person name="Nolan M."/>
            <person name="Lucas S."/>
            <person name="Chen F."/>
            <person name="Tice H."/>
            <person name="Cheng J.F."/>
            <person name="Han C."/>
            <person name="Detter J.C."/>
            <person name="Tapia R."/>
            <person name="Bruce D."/>
            <person name="Goodwin L."/>
            <person name="Pitluck S."/>
            <person name="Pati A."/>
            <person name="Anderson I."/>
            <person name="Ivanova N."/>
            <person name="Mavromatis K."/>
            <person name="Mikhailova N."/>
            <person name="Chen A."/>
            <person name="Palaniappan K."/>
            <person name="Bilek Y."/>
            <person name="Hader T."/>
            <person name="Land M."/>
            <person name="Hauser L."/>
            <person name="Chang Y.J."/>
            <person name="Jeffries C.D."/>
            <person name="Tindall B.J."/>
            <person name="Rohde M."/>
            <person name="Goker M."/>
            <person name="Bristow J."/>
            <person name="Eisen J.A."/>
            <person name="Markowitz V."/>
            <person name="Hugenholtz P."/>
            <person name="Kyrpides N.C."/>
            <person name="Klenk H.P."/>
        </authorList>
    </citation>
    <scope>NUCLEOTIDE SEQUENCE [LARGE SCALE GENOMIC DNA]</scope>
    <source>
        <strain evidence="2">DSM 14484 / JCM 11386 / HI 11/12</strain>
    </source>
</reference>
<dbReference type="AlphaFoldDB" id="D3SME7"/>
<protein>
    <recommendedName>
        <fullName evidence="3">N-acetyltransferase domain-containing protein</fullName>
    </recommendedName>
</protein>
<organism evidence="1 2">
    <name type="scientific">Thermocrinis albus (strain DSM 14484 / JCM 11386 / HI 11/12)</name>
    <dbReference type="NCBI Taxonomy" id="638303"/>
    <lineage>
        <taxon>Bacteria</taxon>
        <taxon>Pseudomonadati</taxon>
        <taxon>Aquificota</taxon>
        <taxon>Aquificia</taxon>
        <taxon>Aquificales</taxon>
        <taxon>Aquificaceae</taxon>
        <taxon>Thermocrinis</taxon>
    </lineage>
</organism>
<dbReference type="OrthoDB" id="15370at2"/>
<dbReference type="KEGG" id="tal:Thal_1296"/>
<proteinExistence type="predicted"/>
<dbReference type="RefSeq" id="WP_012992333.1">
    <property type="nucleotide sequence ID" value="NC_013894.1"/>
</dbReference>
<accession>D3SME7</accession>
<evidence type="ECO:0000313" key="2">
    <source>
        <dbReference type="Proteomes" id="UP000002043"/>
    </source>
</evidence>
<dbReference type="HOGENOM" id="CLU_1803565_0_0_0"/>
<dbReference type="STRING" id="638303.Thal_1296"/>
<dbReference type="SUPFAM" id="SSF55729">
    <property type="entry name" value="Acyl-CoA N-acyltransferases (Nat)"/>
    <property type="match status" value="1"/>
</dbReference>
<evidence type="ECO:0000313" key="1">
    <source>
        <dbReference type="EMBL" id="ADC89927.1"/>
    </source>
</evidence>
<gene>
    <name evidence="1" type="ordered locus">Thal_1296</name>
</gene>
<dbReference type="InterPro" id="IPR016181">
    <property type="entry name" value="Acyl_CoA_acyltransferase"/>
</dbReference>
<keyword evidence="2" id="KW-1185">Reference proteome</keyword>
<dbReference type="EMBL" id="CP001931">
    <property type="protein sequence ID" value="ADC89927.1"/>
    <property type="molecule type" value="Genomic_DNA"/>
</dbReference>
<evidence type="ECO:0008006" key="3">
    <source>
        <dbReference type="Google" id="ProtNLM"/>
    </source>
</evidence>
<name>D3SME7_THEAH</name>
<dbReference type="Proteomes" id="UP000002043">
    <property type="component" value="Chromosome"/>
</dbReference>
<dbReference type="Gene3D" id="3.40.630.30">
    <property type="match status" value="1"/>
</dbReference>
<sequence length="144" mass="17562">MQVKDARDFNVFYVIKNIERKSWKTQSELRFEDFKTENKRGFLFLQDTGEVVGYVVYSYRKRRIYVEDLVILNPLFLPRVMRMLDKFFAPADIVALVEENFVWFFSDRILRHGSYRLQIARKFRILGNNFTYIRLCHEDSSRRR</sequence>